<dbReference type="CDD" id="cd00560">
    <property type="entry name" value="PanC"/>
    <property type="match status" value="1"/>
</dbReference>
<dbReference type="NCBIfam" id="TIGR00125">
    <property type="entry name" value="cyt_tran_rel"/>
    <property type="match status" value="1"/>
</dbReference>
<keyword evidence="6" id="KW-0566">Pantothenate biosynthesis</keyword>
<evidence type="ECO:0000256" key="9">
    <source>
        <dbReference type="ARBA" id="ARBA00029902"/>
    </source>
</evidence>
<dbReference type="SUPFAM" id="SSF52374">
    <property type="entry name" value="Nucleotidylyl transferase"/>
    <property type="match status" value="1"/>
</dbReference>
<dbReference type="PANTHER" id="PTHR21299">
    <property type="entry name" value="CYTIDYLATE KINASE/PANTOATE-BETA-ALANINE LIGASE"/>
    <property type="match status" value="1"/>
</dbReference>
<keyword evidence="8" id="KW-0067">ATP-binding</keyword>
<dbReference type="InterPro" id="IPR014729">
    <property type="entry name" value="Rossmann-like_a/b/a_fold"/>
</dbReference>
<evidence type="ECO:0000256" key="4">
    <source>
        <dbReference type="ARBA" id="ARBA00015647"/>
    </source>
</evidence>
<comment type="pathway">
    <text evidence="1">Cofactor biosynthesis; (R)-pantothenate biosynthesis; (R)-pantothenate from (R)-pantoate and beta-alanine: step 1/1.</text>
</comment>
<dbReference type="GO" id="GO:0004592">
    <property type="term" value="F:pantoate-beta-alanine ligase activity"/>
    <property type="evidence" value="ECO:0007669"/>
    <property type="project" value="UniProtKB-EC"/>
</dbReference>
<evidence type="ECO:0000256" key="10">
    <source>
        <dbReference type="ARBA" id="ARBA00032806"/>
    </source>
</evidence>
<evidence type="ECO:0000256" key="2">
    <source>
        <dbReference type="ARBA" id="ARBA00009256"/>
    </source>
</evidence>
<evidence type="ECO:0000256" key="7">
    <source>
        <dbReference type="ARBA" id="ARBA00022741"/>
    </source>
</evidence>
<dbReference type="Gene3D" id="3.30.1300.10">
    <property type="entry name" value="Pantoate-beta-alanine ligase, C-terminal domain"/>
    <property type="match status" value="1"/>
</dbReference>
<dbReference type="NCBIfam" id="TIGR00018">
    <property type="entry name" value="panC"/>
    <property type="match status" value="1"/>
</dbReference>
<dbReference type="OrthoDB" id="2020436at2759"/>
<dbReference type="GO" id="GO:0015940">
    <property type="term" value="P:pantothenate biosynthetic process"/>
    <property type="evidence" value="ECO:0007669"/>
    <property type="project" value="UniProtKB-KW"/>
</dbReference>
<protein>
    <recommendedName>
        <fullName evidence="4">Pantoate--beta-alanine ligase</fullName>
        <ecNumber evidence="3">6.3.2.1</ecNumber>
    </recommendedName>
    <alternativeName>
        <fullName evidence="10">Pantoate-activating enzyme</fullName>
    </alternativeName>
    <alternativeName>
        <fullName evidence="9">Pantothenate synthetase</fullName>
    </alternativeName>
</protein>
<keyword evidence="7" id="KW-0547">Nucleotide-binding</keyword>
<accession>A0A9W8I3Y8</accession>
<sequence>MSKQTNSNVLVLHTVAEVRAWRQTQREQNKSVGYVATMGALHAGHLNLVDAAAEQCDSVIVSIFVNPAQFAPHEDLDRYPRTLPDDITKLAAATLPPGTTRTVFAPSVAEMYPRGITTDRAQQRGTFVEVLGLSEMLEGGTRPHFFRGVATVVAKLFHIIMPDHAFFGQKDVQQCCVLRAMVQDLHFPLELHVVPTVRDPEDGLALSSRNVYLSPEQRLRAPSFYRGLCRARDLFDGGIVSREKLIAAVEEEATAGALDIEYISLSNPEDLSELESVGSSGAVLSGAWRMGTTRLIDNILLGFNF</sequence>
<dbReference type="EMBL" id="JANBUO010000085">
    <property type="protein sequence ID" value="KAJ2807800.1"/>
    <property type="molecule type" value="Genomic_DNA"/>
</dbReference>
<dbReference type="HAMAP" id="MF_00158">
    <property type="entry name" value="PanC"/>
    <property type="match status" value="1"/>
</dbReference>
<dbReference type="PANTHER" id="PTHR21299:SF1">
    <property type="entry name" value="PANTOATE--BETA-ALANINE LIGASE"/>
    <property type="match status" value="1"/>
</dbReference>
<dbReference type="EC" id="6.3.2.1" evidence="3"/>
<evidence type="ECO:0000256" key="3">
    <source>
        <dbReference type="ARBA" id="ARBA00012219"/>
    </source>
</evidence>
<keyword evidence="5 12" id="KW-0436">Ligase</keyword>
<dbReference type="AlphaFoldDB" id="A0A9W8I3Y8"/>
<dbReference type="Gene3D" id="3.40.50.620">
    <property type="entry name" value="HUPs"/>
    <property type="match status" value="1"/>
</dbReference>
<dbReference type="FunFam" id="3.40.50.620:FF:000013">
    <property type="entry name" value="Pantothenate synthetase"/>
    <property type="match status" value="1"/>
</dbReference>
<dbReference type="InterPro" id="IPR004821">
    <property type="entry name" value="Cyt_trans-like"/>
</dbReference>
<dbReference type="Proteomes" id="UP001140094">
    <property type="component" value="Unassembled WGS sequence"/>
</dbReference>
<dbReference type="InterPro" id="IPR003721">
    <property type="entry name" value="Pantoate_ligase"/>
</dbReference>
<gene>
    <name evidence="12" type="primary">pan6_1</name>
    <name evidence="12" type="ORF">H4R20_001135</name>
</gene>
<evidence type="ECO:0000256" key="5">
    <source>
        <dbReference type="ARBA" id="ARBA00022598"/>
    </source>
</evidence>
<evidence type="ECO:0000313" key="13">
    <source>
        <dbReference type="Proteomes" id="UP001140094"/>
    </source>
</evidence>
<dbReference type="GO" id="GO:0005524">
    <property type="term" value="F:ATP binding"/>
    <property type="evidence" value="ECO:0007669"/>
    <property type="project" value="UniProtKB-KW"/>
</dbReference>
<evidence type="ECO:0000256" key="1">
    <source>
        <dbReference type="ARBA" id="ARBA00004990"/>
    </source>
</evidence>
<dbReference type="InterPro" id="IPR042176">
    <property type="entry name" value="Pantoate_ligase_C"/>
</dbReference>
<evidence type="ECO:0000313" key="12">
    <source>
        <dbReference type="EMBL" id="KAJ2807800.1"/>
    </source>
</evidence>
<reference evidence="12" key="1">
    <citation type="submission" date="2022-07" db="EMBL/GenBank/DDBJ databases">
        <title>Phylogenomic reconstructions and comparative analyses of Kickxellomycotina fungi.</title>
        <authorList>
            <person name="Reynolds N.K."/>
            <person name="Stajich J.E."/>
            <person name="Barry K."/>
            <person name="Grigoriev I.V."/>
            <person name="Crous P."/>
            <person name="Smith M.E."/>
        </authorList>
    </citation>
    <scope>NUCLEOTIDE SEQUENCE</scope>
    <source>
        <strain evidence="12">NRRL 1565</strain>
    </source>
</reference>
<proteinExistence type="inferred from homology"/>
<organism evidence="12 13">
    <name type="scientific">Coemansia guatemalensis</name>
    <dbReference type="NCBI Taxonomy" id="2761395"/>
    <lineage>
        <taxon>Eukaryota</taxon>
        <taxon>Fungi</taxon>
        <taxon>Fungi incertae sedis</taxon>
        <taxon>Zoopagomycota</taxon>
        <taxon>Kickxellomycotina</taxon>
        <taxon>Kickxellomycetes</taxon>
        <taxon>Kickxellales</taxon>
        <taxon>Kickxellaceae</taxon>
        <taxon>Coemansia</taxon>
    </lineage>
</organism>
<dbReference type="Pfam" id="PF02569">
    <property type="entry name" value="Pantoate_ligase"/>
    <property type="match status" value="1"/>
</dbReference>
<comment type="similarity">
    <text evidence="2">Belongs to the pantothenate synthetase family.</text>
</comment>
<comment type="catalytic activity">
    <reaction evidence="11">
        <text>(R)-pantoate + beta-alanine + ATP = (R)-pantothenate + AMP + diphosphate + H(+)</text>
        <dbReference type="Rhea" id="RHEA:10912"/>
        <dbReference type="ChEBI" id="CHEBI:15378"/>
        <dbReference type="ChEBI" id="CHEBI:15980"/>
        <dbReference type="ChEBI" id="CHEBI:29032"/>
        <dbReference type="ChEBI" id="CHEBI:30616"/>
        <dbReference type="ChEBI" id="CHEBI:33019"/>
        <dbReference type="ChEBI" id="CHEBI:57966"/>
        <dbReference type="ChEBI" id="CHEBI:456215"/>
        <dbReference type="EC" id="6.3.2.1"/>
    </reaction>
</comment>
<keyword evidence="13" id="KW-1185">Reference proteome</keyword>
<evidence type="ECO:0000256" key="8">
    <source>
        <dbReference type="ARBA" id="ARBA00022840"/>
    </source>
</evidence>
<evidence type="ECO:0000256" key="6">
    <source>
        <dbReference type="ARBA" id="ARBA00022655"/>
    </source>
</evidence>
<evidence type="ECO:0000256" key="11">
    <source>
        <dbReference type="ARBA" id="ARBA00048258"/>
    </source>
</evidence>
<name>A0A9W8I3Y8_9FUNG</name>
<comment type="caution">
    <text evidence="12">The sequence shown here is derived from an EMBL/GenBank/DDBJ whole genome shotgun (WGS) entry which is preliminary data.</text>
</comment>